<evidence type="ECO:0000259" key="5">
    <source>
        <dbReference type="PROSITE" id="PS51352"/>
    </source>
</evidence>
<evidence type="ECO:0000256" key="1">
    <source>
        <dbReference type="ARBA" id="ARBA00010996"/>
    </source>
</evidence>
<dbReference type="GO" id="GO:0046872">
    <property type="term" value="F:metal ion binding"/>
    <property type="evidence" value="ECO:0007669"/>
    <property type="project" value="UniProtKB-KW"/>
</dbReference>
<keyword evidence="7" id="KW-1185">Reference proteome</keyword>
<protein>
    <submittedName>
        <fullName evidence="6">Protein SCO1/2</fullName>
    </submittedName>
</protein>
<dbReference type="EMBL" id="QJSX01000011">
    <property type="protein sequence ID" value="PYE52911.1"/>
    <property type="molecule type" value="Genomic_DNA"/>
</dbReference>
<dbReference type="SUPFAM" id="SSF52833">
    <property type="entry name" value="Thioredoxin-like"/>
    <property type="match status" value="1"/>
</dbReference>
<dbReference type="Proteomes" id="UP000248326">
    <property type="component" value="Unassembled WGS sequence"/>
</dbReference>
<gene>
    <name evidence="6" type="ORF">DES52_11183</name>
</gene>
<keyword evidence="4" id="KW-1015">Disulfide bond</keyword>
<keyword evidence="3" id="KW-0479">Metal-binding</keyword>
<dbReference type="OrthoDB" id="9811998at2"/>
<reference evidence="6 7" key="1">
    <citation type="submission" date="2018-06" db="EMBL/GenBank/DDBJ databases">
        <title>Genomic Encyclopedia of Type Strains, Phase IV (KMG-IV): sequencing the most valuable type-strain genomes for metagenomic binning, comparative biology and taxonomic classification.</title>
        <authorList>
            <person name="Goeker M."/>
        </authorList>
    </citation>
    <scope>NUCLEOTIDE SEQUENCE [LARGE SCALE GENOMIC DNA]</scope>
    <source>
        <strain evidence="6 7">DSM 18048</strain>
    </source>
</reference>
<feature type="binding site" evidence="3">
    <location>
        <position position="157"/>
    </location>
    <ligand>
        <name>Cu cation</name>
        <dbReference type="ChEBI" id="CHEBI:23378"/>
    </ligand>
</feature>
<dbReference type="PANTHER" id="PTHR12151">
    <property type="entry name" value="ELECTRON TRANSPORT PROTIN SCO1/SENC FAMILY MEMBER"/>
    <property type="match status" value="1"/>
</dbReference>
<feature type="disulfide bond" description="Redox-active" evidence="4">
    <location>
        <begin position="72"/>
        <end position="76"/>
    </location>
</feature>
<keyword evidence="2 3" id="KW-0186">Copper</keyword>
<dbReference type="AlphaFoldDB" id="A0A318S336"/>
<sequence>MPRVVTAFLLVVALVLGGVLAFRAFAKPLGGTTVDARPLVPVEQLVADDGKPARLSDSNGQTRLVFFGFTRCPDVCPTTMGVLARAYEALNEQQRQQLKVVLITVDPQFDTPPQLRSYLDKFDKDFVGLTGAPSALEATRKGFYIYSVPSGPGAFTHGDAVAVLDRTGRMRRVYSQDEVSGGVLTADLPRLASGRY</sequence>
<dbReference type="InterPro" id="IPR003782">
    <property type="entry name" value="SCO1/SenC"/>
</dbReference>
<comment type="similarity">
    <text evidence="1">Belongs to the SCO1/2 family.</text>
</comment>
<dbReference type="PANTHER" id="PTHR12151:SF25">
    <property type="entry name" value="LINALOOL DEHYDRATASE_ISOMERASE DOMAIN-CONTAINING PROTEIN"/>
    <property type="match status" value="1"/>
</dbReference>
<evidence type="ECO:0000313" key="7">
    <source>
        <dbReference type="Proteomes" id="UP000248326"/>
    </source>
</evidence>
<dbReference type="Pfam" id="PF02630">
    <property type="entry name" value="SCO1-SenC"/>
    <property type="match status" value="1"/>
</dbReference>
<dbReference type="RefSeq" id="WP_110887485.1">
    <property type="nucleotide sequence ID" value="NZ_QJSX01000011.1"/>
</dbReference>
<feature type="domain" description="Thioredoxin" evidence="5">
    <location>
        <begin position="34"/>
        <end position="196"/>
    </location>
</feature>
<comment type="caution">
    <text evidence="6">The sequence shown here is derived from an EMBL/GenBank/DDBJ whole genome shotgun (WGS) entry which is preliminary data.</text>
</comment>
<feature type="binding site" evidence="3">
    <location>
        <position position="76"/>
    </location>
    <ligand>
        <name>Cu cation</name>
        <dbReference type="ChEBI" id="CHEBI:23378"/>
    </ligand>
</feature>
<dbReference type="InterPro" id="IPR036249">
    <property type="entry name" value="Thioredoxin-like_sf"/>
</dbReference>
<evidence type="ECO:0000256" key="3">
    <source>
        <dbReference type="PIRSR" id="PIRSR603782-1"/>
    </source>
</evidence>
<proteinExistence type="inferred from homology"/>
<feature type="binding site" evidence="3">
    <location>
        <position position="72"/>
    </location>
    <ligand>
        <name>Cu cation</name>
        <dbReference type="ChEBI" id="CHEBI:23378"/>
    </ligand>
</feature>
<dbReference type="InterPro" id="IPR013766">
    <property type="entry name" value="Thioredoxin_domain"/>
</dbReference>
<evidence type="ECO:0000313" key="6">
    <source>
        <dbReference type="EMBL" id="PYE52911.1"/>
    </source>
</evidence>
<dbReference type="PROSITE" id="PS51352">
    <property type="entry name" value="THIOREDOXIN_2"/>
    <property type="match status" value="1"/>
</dbReference>
<dbReference type="CDD" id="cd02968">
    <property type="entry name" value="SCO"/>
    <property type="match status" value="1"/>
</dbReference>
<dbReference type="Gene3D" id="3.40.30.10">
    <property type="entry name" value="Glutaredoxin"/>
    <property type="match status" value="1"/>
</dbReference>
<name>A0A318S336_9DEIO</name>
<evidence type="ECO:0000256" key="2">
    <source>
        <dbReference type="ARBA" id="ARBA00023008"/>
    </source>
</evidence>
<organism evidence="6 7">
    <name type="scientific">Deinococcus yavapaiensis KR-236</name>
    <dbReference type="NCBI Taxonomy" id="694435"/>
    <lineage>
        <taxon>Bacteria</taxon>
        <taxon>Thermotogati</taxon>
        <taxon>Deinococcota</taxon>
        <taxon>Deinococci</taxon>
        <taxon>Deinococcales</taxon>
        <taxon>Deinococcaceae</taxon>
        <taxon>Deinococcus</taxon>
    </lineage>
</organism>
<accession>A0A318S336</accession>
<evidence type="ECO:0000256" key="4">
    <source>
        <dbReference type="PIRSR" id="PIRSR603782-2"/>
    </source>
</evidence>